<dbReference type="PANTHER" id="PTHR16228:SF7">
    <property type="entry name" value="SLC41A_MGTE INTEGRAL MEMBRANE DOMAIN-CONTAINING PROTEIN"/>
    <property type="match status" value="1"/>
</dbReference>
<evidence type="ECO:0000313" key="11">
    <source>
        <dbReference type="EMBL" id="OLL23277.1"/>
    </source>
</evidence>
<dbReference type="EMBL" id="LXFE01002010">
    <property type="protein sequence ID" value="OLL23277.1"/>
    <property type="molecule type" value="Genomic_DNA"/>
</dbReference>
<accession>A0A1U7LKV0</accession>
<evidence type="ECO:0000256" key="9">
    <source>
        <dbReference type="SAM" id="Phobius"/>
    </source>
</evidence>
<evidence type="ECO:0000256" key="3">
    <source>
        <dbReference type="ARBA" id="ARBA00022448"/>
    </source>
</evidence>
<dbReference type="Gene3D" id="1.10.357.20">
    <property type="entry name" value="SLC41 divalent cation transporters, integral membrane domain"/>
    <property type="match status" value="2"/>
</dbReference>
<keyword evidence="4 9" id="KW-0812">Transmembrane</keyword>
<keyword evidence="12" id="KW-1185">Reference proteome</keyword>
<feature type="transmembrane region" description="Helical" evidence="9">
    <location>
        <begin position="280"/>
        <end position="302"/>
    </location>
</feature>
<evidence type="ECO:0000313" key="12">
    <source>
        <dbReference type="Proteomes" id="UP000186594"/>
    </source>
</evidence>
<dbReference type="GO" id="GO:0005886">
    <property type="term" value="C:plasma membrane"/>
    <property type="evidence" value="ECO:0007669"/>
    <property type="project" value="TreeGrafter"/>
</dbReference>
<comment type="similarity">
    <text evidence="2">Belongs to the SLC41A transporter family.</text>
</comment>
<dbReference type="Proteomes" id="UP000186594">
    <property type="component" value="Unassembled WGS sequence"/>
</dbReference>
<dbReference type="OMA" id="WDPDNVT"/>
<keyword evidence="5" id="KW-0460">Magnesium</keyword>
<evidence type="ECO:0000256" key="4">
    <source>
        <dbReference type="ARBA" id="ARBA00022692"/>
    </source>
</evidence>
<feature type="transmembrane region" description="Helical" evidence="9">
    <location>
        <begin position="216"/>
        <end position="241"/>
    </location>
</feature>
<sequence>MQNSECHEPGEDSAMYPLKDIELRGVSLDAGSDDSSMIPGRQHGFSAERHSDSSIVARGLIVQASPSLLMAVAGSVFAGLVLEKIQNWQAFRKISELFILVPVLLHLKGCIEMNLAARMSTSANMGELDYQRTRKAFVSGNLMLIQVQALAVAAFAGLWAFTLGYITKPHRESWFESALMIASAMLSASFSSVILGLCMCNLVVVSRRLRIDPDNIASPIASSMGDLVTLTILTGVVTVLIHHFKSWLSTIILVILVASIPIFIVLTARNPYVNEILLQGWAPIIISLIITSGAGVLLRGFVDKYEGFALFTPVIAGLSGNLGCIYASRMSTRLQIDGEISPRNLIAFWTLFLLSIPISLLFLFMVWGSGQSYMSWQFMLFYSIITTVVVRLPAPSCYPRG</sequence>
<feature type="transmembrane region" description="Helical" evidence="9">
    <location>
        <begin position="60"/>
        <end position="82"/>
    </location>
</feature>
<dbReference type="Pfam" id="PF01769">
    <property type="entry name" value="MgtE"/>
    <property type="match status" value="1"/>
</dbReference>
<dbReference type="InterPro" id="IPR045349">
    <property type="entry name" value="SLC41A1-3"/>
</dbReference>
<protein>
    <submittedName>
        <fullName evidence="11">Solute carrier family 41 member 1</fullName>
    </submittedName>
</protein>
<evidence type="ECO:0000256" key="1">
    <source>
        <dbReference type="ARBA" id="ARBA00004141"/>
    </source>
</evidence>
<evidence type="ECO:0000256" key="7">
    <source>
        <dbReference type="ARBA" id="ARBA00023065"/>
    </source>
</evidence>
<comment type="subcellular location">
    <subcellularLocation>
        <location evidence="1">Membrane</location>
        <topology evidence="1">Multi-pass membrane protein</topology>
    </subcellularLocation>
</comment>
<keyword evidence="3" id="KW-0813">Transport</keyword>
<gene>
    <name evidence="11" type="ORF">NEOLI_003780</name>
</gene>
<feature type="transmembrane region" description="Helical" evidence="9">
    <location>
        <begin position="346"/>
        <end position="367"/>
    </location>
</feature>
<reference evidence="11 12" key="1">
    <citation type="submission" date="2016-04" db="EMBL/GenBank/DDBJ databases">
        <title>Evolutionary innovation and constraint leading to complex multicellularity in the Ascomycota.</title>
        <authorList>
            <person name="Cisse O."/>
            <person name="Nguyen A."/>
            <person name="Hewitt D.A."/>
            <person name="Jedd G."/>
            <person name="Stajich J.E."/>
        </authorList>
    </citation>
    <scope>NUCLEOTIDE SEQUENCE [LARGE SCALE GENOMIC DNA]</scope>
    <source>
        <strain evidence="11 12">DAH-3</strain>
    </source>
</reference>
<dbReference type="SUPFAM" id="SSF161093">
    <property type="entry name" value="MgtE membrane domain-like"/>
    <property type="match status" value="2"/>
</dbReference>
<dbReference type="AlphaFoldDB" id="A0A1U7LKV0"/>
<comment type="caution">
    <text evidence="11">The sequence shown here is derived from an EMBL/GenBank/DDBJ whole genome shotgun (WGS) entry which is preliminary data.</text>
</comment>
<dbReference type="PANTHER" id="PTHR16228">
    <property type="entry name" value="DIVALENT CATION TRANSPORTER SOLUTE CARRIER FAMILY 41"/>
    <property type="match status" value="1"/>
</dbReference>
<dbReference type="OrthoDB" id="666972at2759"/>
<keyword evidence="8 9" id="KW-0472">Membrane</keyword>
<feature type="transmembrane region" description="Helical" evidence="9">
    <location>
        <begin position="247"/>
        <end position="268"/>
    </location>
</feature>
<feature type="domain" description="SLC41A/MgtE integral membrane" evidence="10">
    <location>
        <begin position="101"/>
        <end position="235"/>
    </location>
</feature>
<evidence type="ECO:0000256" key="6">
    <source>
        <dbReference type="ARBA" id="ARBA00022989"/>
    </source>
</evidence>
<dbReference type="InterPro" id="IPR036739">
    <property type="entry name" value="SLC41_membr_dom_sf"/>
</dbReference>
<keyword evidence="7" id="KW-0406">Ion transport</keyword>
<name>A0A1U7LKV0_NEOID</name>
<feature type="transmembrane region" description="Helical" evidence="9">
    <location>
        <begin position="178"/>
        <end position="204"/>
    </location>
</feature>
<keyword evidence="6 9" id="KW-1133">Transmembrane helix</keyword>
<dbReference type="InterPro" id="IPR006667">
    <property type="entry name" value="SLC41_membr_dom"/>
</dbReference>
<dbReference type="FunFam" id="1.10.357.20:FF:000001">
    <property type="entry name" value="Solute carrier family 41 member 2"/>
    <property type="match status" value="1"/>
</dbReference>
<dbReference type="GO" id="GO:0008324">
    <property type="term" value="F:monoatomic cation transmembrane transporter activity"/>
    <property type="evidence" value="ECO:0007669"/>
    <property type="project" value="InterPro"/>
</dbReference>
<evidence type="ECO:0000256" key="8">
    <source>
        <dbReference type="ARBA" id="ARBA00023136"/>
    </source>
</evidence>
<feature type="transmembrane region" description="Helical" evidence="9">
    <location>
        <begin position="308"/>
        <end position="326"/>
    </location>
</feature>
<organism evidence="11 12">
    <name type="scientific">Neolecta irregularis (strain DAH-3)</name>
    <dbReference type="NCBI Taxonomy" id="1198029"/>
    <lineage>
        <taxon>Eukaryota</taxon>
        <taxon>Fungi</taxon>
        <taxon>Dikarya</taxon>
        <taxon>Ascomycota</taxon>
        <taxon>Taphrinomycotina</taxon>
        <taxon>Neolectales</taxon>
        <taxon>Neolectaceae</taxon>
        <taxon>Neolecta</taxon>
    </lineage>
</organism>
<proteinExistence type="inferred from homology"/>
<evidence type="ECO:0000256" key="5">
    <source>
        <dbReference type="ARBA" id="ARBA00022842"/>
    </source>
</evidence>
<evidence type="ECO:0000256" key="2">
    <source>
        <dbReference type="ARBA" id="ARBA00009749"/>
    </source>
</evidence>
<evidence type="ECO:0000259" key="10">
    <source>
        <dbReference type="Pfam" id="PF01769"/>
    </source>
</evidence>
<feature type="transmembrane region" description="Helical" evidence="9">
    <location>
        <begin position="142"/>
        <end position="166"/>
    </location>
</feature>
<feature type="transmembrane region" description="Helical" evidence="9">
    <location>
        <begin position="373"/>
        <end position="394"/>
    </location>
</feature>